<evidence type="ECO:0000313" key="3">
    <source>
        <dbReference type="Proteomes" id="UP000631114"/>
    </source>
</evidence>
<name>A0A835HU22_9MAGN</name>
<sequence length="321" mass="36702">MATTRNENNPQKQLLTLIRDFATEKSQGERRVAGLKKRIEELRSTLDLTNEHLEESKGLKESAEQELKGFEVELSLNDSSILAQQSRICLIQEEISKIGSQVEALKTEERIHRDDFINQMVEFNKMIRPGVLHQVHGRSFVLVNRATSTVNFLMQKISRDNSLDSFIRMQLVVTGDKVEDKQTMLDVQVALNDLEDKLELITSQTHKQEVEYQENQDKQTKVQQELVDWEKNASFIKAVVKETKELQELTRYPFLISRPNWTPTYSTFSEDLSLTLNTQTAESEETCAALGEELQRRCACPSCHLDNIGALGGILEADQEC</sequence>
<comment type="caution">
    <text evidence="2">The sequence shown here is derived from an EMBL/GenBank/DDBJ whole genome shotgun (WGS) entry which is preliminary data.</text>
</comment>
<gene>
    <name evidence="2" type="ORF">IFM89_005904</name>
</gene>
<protein>
    <submittedName>
        <fullName evidence="2">Uncharacterized protein</fullName>
    </submittedName>
</protein>
<reference evidence="2 3" key="1">
    <citation type="submission" date="2020-10" db="EMBL/GenBank/DDBJ databases">
        <title>The Coptis chinensis genome and diversification of protoberbering-type alkaloids.</title>
        <authorList>
            <person name="Wang B."/>
            <person name="Shu S."/>
            <person name="Song C."/>
            <person name="Liu Y."/>
        </authorList>
    </citation>
    <scope>NUCLEOTIDE SEQUENCE [LARGE SCALE GENOMIC DNA]</scope>
    <source>
        <strain evidence="2">HL-2020</strain>
        <tissue evidence="2">Leaf</tissue>
    </source>
</reference>
<dbReference type="InterPro" id="IPR053327">
    <property type="entry name" value="KIP"/>
</dbReference>
<accession>A0A835HU22</accession>
<evidence type="ECO:0000256" key="1">
    <source>
        <dbReference type="SAM" id="Coils"/>
    </source>
</evidence>
<dbReference type="PANTHER" id="PTHR36001">
    <property type="entry name" value="CTAGE FAMILY PROTEIN-RELATED"/>
    <property type="match status" value="1"/>
</dbReference>
<dbReference type="Proteomes" id="UP000631114">
    <property type="component" value="Unassembled WGS sequence"/>
</dbReference>
<dbReference type="PANTHER" id="PTHR36001:SF2">
    <property type="entry name" value="CTAGE FAMILY PROTEIN-RELATED"/>
    <property type="match status" value="1"/>
</dbReference>
<dbReference type="AlphaFoldDB" id="A0A835HU22"/>
<dbReference type="EMBL" id="JADFTS010000005">
    <property type="protein sequence ID" value="KAF9604323.1"/>
    <property type="molecule type" value="Genomic_DNA"/>
</dbReference>
<evidence type="ECO:0000313" key="2">
    <source>
        <dbReference type="EMBL" id="KAF9604323.1"/>
    </source>
</evidence>
<proteinExistence type="predicted"/>
<feature type="coiled-coil region" evidence="1">
    <location>
        <begin position="25"/>
        <end position="73"/>
    </location>
</feature>
<organism evidence="2 3">
    <name type="scientific">Coptis chinensis</name>
    <dbReference type="NCBI Taxonomy" id="261450"/>
    <lineage>
        <taxon>Eukaryota</taxon>
        <taxon>Viridiplantae</taxon>
        <taxon>Streptophyta</taxon>
        <taxon>Embryophyta</taxon>
        <taxon>Tracheophyta</taxon>
        <taxon>Spermatophyta</taxon>
        <taxon>Magnoliopsida</taxon>
        <taxon>Ranunculales</taxon>
        <taxon>Ranunculaceae</taxon>
        <taxon>Coptidoideae</taxon>
        <taxon>Coptis</taxon>
    </lineage>
</organism>
<keyword evidence="1" id="KW-0175">Coiled coil</keyword>
<keyword evidence="3" id="KW-1185">Reference proteome</keyword>
<dbReference type="OrthoDB" id="763901at2759"/>